<comment type="caution">
    <text evidence="2">The sequence shown here is derived from an EMBL/GenBank/DDBJ whole genome shotgun (WGS) entry which is preliminary data.</text>
</comment>
<protein>
    <submittedName>
        <fullName evidence="2">Uncharacterized protein</fullName>
    </submittedName>
</protein>
<evidence type="ECO:0000313" key="3">
    <source>
        <dbReference type="Proteomes" id="UP000567179"/>
    </source>
</evidence>
<accession>A0A8H5F8Q3</accession>
<feature type="compositionally biased region" description="Basic and acidic residues" evidence="1">
    <location>
        <begin position="60"/>
        <end position="80"/>
    </location>
</feature>
<feature type="region of interest" description="Disordered" evidence="1">
    <location>
        <begin position="1"/>
        <end position="37"/>
    </location>
</feature>
<dbReference type="AlphaFoldDB" id="A0A8H5F8Q3"/>
<proteinExistence type="predicted"/>
<feature type="compositionally biased region" description="Low complexity" evidence="1">
    <location>
        <begin position="27"/>
        <end position="37"/>
    </location>
</feature>
<evidence type="ECO:0000256" key="1">
    <source>
        <dbReference type="SAM" id="MobiDB-lite"/>
    </source>
</evidence>
<organism evidence="2 3">
    <name type="scientific">Psilocybe cf. subviscida</name>
    <dbReference type="NCBI Taxonomy" id="2480587"/>
    <lineage>
        <taxon>Eukaryota</taxon>
        <taxon>Fungi</taxon>
        <taxon>Dikarya</taxon>
        <taxon>Basidiomycota</taxon>
        <taxon>Agaricomycotina</taxon>
        <taxon>Agaricomycetes</taxon>
        <taxon>Agaricomycetidae</taxon>
        <taxon>Agaricales</taxon>
        <taxon>Agaricineae</taxon>
        <taxon>Strophariaceae</taxon>
        <taxon>Psilocybe</taxon>
    </lineage>
</organism>
<feature type="compositionally biased region" description="Low complexity" evidence="1">
    <location>
        <begin position="1"/>
        <end position="11"/>
    </location>
</feature>
<reference evidence="2 3" key="1">
    <citation type="journal article" date="2020" name="ISME J.">
        <title>Uncovering the hidden diversity of litter-decomposition mechanisms in mushroom-forming fungi.</title>
        <authorList>
            <person name="Floudas D."/>
            <person name="Bentzer J."/>
            <person name="Ahren D."/>
            <person name="Johansson T."/>
            <person name="Persson P."/>
            <person name="Tunlid A."/>
        </authorList>
    </citation>
    <scope>NUCLEOTIDE SEQUENCE [LARGE SCALE GENOMIC DNA]</scope>
    <source>
        <strain evidence="2 3">CBS 101986</strain>
    </source>
</reference>
<sequence length="96" mass="10379">MDTSISSSLSSKKIRRQMHARERFGLSDAGTDTSISTSSIAATGSTFVLELPTDDGASEVEDRGRKGAAARDSKREEGETWKGITHQSAYKTIRSL</sequence>
<dbReference type="EMBL" id="JAACJJ010000014">
    <property type="protein sequence ID" value="KAF5327672.1"/>
    <property type="molecule type" value="Genomic_DNA"/>
</dbReference>
<feature type="region of interest" description="Disordered" evidence="1">
    <location>
        <begin position="52"/>
        <end position="83"/>
    </location>
</feature>
<evidence type="ECO:0000313" key="2">
    <source>
        <dbReference type="EMBL" id="KAF5327672.1"/>
    </source>
</evidence>
<name>A0A8H5F8Q3_9AGAR</name>
<dbReference type="Proteomes" id="UP000567179">
    <property type="component" value="Unassembled WGS sequence"/>
</dbReference>
<gene>
    <name evidence="2" type="ORF">D9619_005013</name>
</gene>
<keyword evidence="3" id="KW-1185">Reference proteome</keyword>